<dbReference type="InterPro" id="IPR028366">
    <property type="entry name" value="PhoU"/>
</dbReference>
<dbReference type="GO" id="GO:0006817">
    <property type="term" value="P:phosphate ion transport"/>
    <property type="evidence" value="ECO:0007669"/>
    <property type="project" value="UniProtKB-KW"/>
</dbReference>
<dbReference type="PANTHER" id="PTHR42930:SF3">
    <property type="entry name" value="PHOSPHATE-SPECIFIC TRANSPORT SYSTEM ACCESSORY PROTEIN PHOU"/>
    <property type="match status" value="1"/>
</dbReference>
<dbReference type="Proteomes" id="UP000251995">
    <property type="component" value="Chromosome"/>
</dbReference>
<dbReference type="PIRSF" id="PIRSF003107">
    <property type="entry name" value="PhoU"/>
    <property type="match status" value="1"/>
</dbReference>
<gene>
    <name evidence="9" type="primary">phoU2</name>
    <name evidence="9" type="ORF">JS278_02516</name>
</gene>
<organism evidence="9 10">
    <name type="scientific">Acidipropionibacterium virtanenii</name>
    <dbReference type="NCBI Taxonomy" id="2057246"/>
    <lineage>
        <taxon>Bacteria</taxon>
        <taxon>Bacillati</taxon>
        <taxon>Actinomycetota</taxon>
        <taxon>Actinomycetes</taxon>
        <taxon>Propionibacteriales</taxon>
        <taxon>Propionibacteriaceae</taxon>
        <taxon>Acidipropionibacterium</taxon>
    </lineage>
</organism>
<evidence type="ECO:0000313" key="9">
    <source>
        <dbReference type="EMBL" id="AXE39654.1"/>
    </source>
</evidence>
<evidence type="ECO:0000256" key="5">
    <source>
        <dbReference type="ARBA" id="ARBA00022490"/>
    </source>
</evidence>
<keyword evidence="5 7" id="KW-0963">Cytoplasm</keyword>
<reference evidence="9 10" key="1">
    <citation type="submission" date="2017-12" db="EMBL/GenBank/DDBJ databases">
        <title>The whole genome sequence of the Acidipropionibacterium virtanenii sp. nov. type strain JS278.</title>
        <authorList>
            <person name="Laine P."/>
            <person name="Deptula P."/>
            <person name="Varmanen P."/>
            <person name="Auvinen P."/>
        </authorList>
    </citation>
    <scope>NUCLEOTIDE SEQUENCE [LARGE SCALE GENOMIC DNA]</scope>
    <source>
        <strain evidence="9 10">JS278</strain>
    </source>
</reference>
<evidence type="ECO:0000256" key="1">
    <source>
        <dbReference type="ARBA" id="ARBA00004496"/>
    </source>
</evidence>
<dbReference type="FunFam" id="1.20.58.220:FF:000004">
    <property type="entry name" value="Phosphate-specific transport system accessory protein PhoU"/>
    <property type="match status" value="1"/>
</dbReference>
<proteinExistence type="inferred from homology"/>
<dbReference type="AlphaFoldDB" id="A0A344UWK6"/>
<dbReference type="OrthoDB" id="9814256at2"/>
<dbReference type="GO" id="GO:0045936">
    <property type="term" value="P:negative regulation of phosphate metabolic process"/>
    <property type="evidence" value="ECO:0007669"/>
    <property type="project" value="InterPro"/>
</dbReference>
<dbReference type="RefSeq" id="WP_114045500.1">
    <property type="nucleotide sequence ID" value="NZ_CP025198.1"/>
</dbReference>
<evidence type="ECO:0000256" key="7">
    <source>
        <dbReference type="PIRNR" id="PIRNR003107"/>
    </source>
</evidence>
<keyword evidence="6 7" id="KW-0592">Phosphate transport</keyword>
<dbReference type="EMBL" id="CP025198">
    <property type="protein sequence ID" value="AXE39654.1"/>
    <property type="molecule type" value="Genomic_DNA"/>
</dbReference>
<feature type="domain" description="PhoU" evidence="8">
    <location>
        <begin position="17"/>
        <end position="103"/>
    </location>
</feature>
<comment type="function">
    <text evidence="7">Plays a role in the regulation of phosphate uptake.</text>
</comment>
<dbReference type="GO" id="GO:0030643">
    <property type="term" value="P:intracellular phosphate ion homeostasis"/>
    <property type="evidence" value="ECO:0007669"/>
    <property type="project" value="InterPro"/>
</dbReference>
<evidence type="ECO:0000256" key="4">
    <source>
        <dbReference type="ARBA" id="ARBA00022448"/>
    </source>
</evidence>
<dbReference type="Gene3D" id="1.20.58.220">
    <property type="entry name" value="Phosphate transport system protein phou homolog 2, domain 2"/>
    <property type="match status" value="1"/>
</dbReference>
<dbReference type="SUPFAM" id="SSF109755">
    <property type="entry name" value="PhoU-like"/>
    <property type="match status" value="1"/>
</dbReference>
<evidence type="ECO:0000256" key="6">
    <source>
        <dbReference type="ARBA" id="ARBA00022592"/>
    </source>
</evidence>
<sequence>MRESYHDELEATTNDVVTMAQLVRTAVAEATSSLIDADLARAEKVISDDARVDDLHDGVELRCFNLLARQAPVAGELRTVIAVLRMCYELSRMGDLAVHVAETARLRFPEHAVPDPVAEQFSEMARLADAMIATATRTLIDRDAEDAERLASDDSAVDDLRREQFRLLLGDDWTYGVEKAVDTALLGRYYERIADHAVAIGSRVIYIVSGEAPEGENWPKAF</sequence>
<dbReference type="KEGG" id="acij:JS278_02516"/>
<dbReference type="NCBIfam" id="TIGR02135">
    <property type="entry name" value="phoU_full"/>
    <property type="match status" value="1"/>
</dbReference>
<name>A0A344UWK6_9ACTN</name>
<evidence type="ECO:0000313" key="10">
    <source>
        <dbReference type="Proteomes" id="UP000251995"/>
    </source>
</evidence>
<dbReference type="PANTHER" id="PTHR42930">
    <property type="entry name" value="PHOSPHATE-SPECIFIC TRANSPORT SYSTEM ACCESSORY PROTEIN PHOU"/>
    <property type="match status" value="1"/>
</dbReference>
<comment type="subcellular location">
    <subcellularLocation>
        <location evidence="1 7">Cytoplasm</location>
    </subcellularLocation>
</comment>
<dbReference type="Pfam" id="PF01895">
    <property type="entry name" value="PhoU"/>
    <property type="match status" value="2"/>
</dbReference>
<accession>A0A344UWK6</accession>
<evidence type="ECO:0000256" key="3">
    <source>
        <dbReference type="ARBA" id="ARBA00011738"/>
    </source>
</evidence>
<dbReference type="InterPro" id="IPR026022">
    <property type="entry name" value="PhoU_dom"/>
</dbReference>
<evidence type="ECO:0000259" key="8">
    <source>
        <dbReference type="Pfam" id="PF01895"/>
    </source>
</evidence>
<dbReference type="GO" id="GO:0005737">
    <property type="term" value="C:cytoplasm"/>
    <property type="evidence" value="ECO:0007669"/>
    <property type="project" value="UniProtKB-SubCell"/>
</dbReference>
<dbReference type="InterPro" id="IPR038078">
    <property type="entry name" value="PhoU-like_sf"/>
</dbReference>
<evidence type="ECO:0000256" key="2">
    <source>
        <dbReference type="ARBA" id="ARBA00008107"/>
    </source>
</evidence>
<comment type="subunit">
    <text evidence="3 7">Homodimer.</text>
</comment>
<feature type="domain" description="PhoU" evidence="8">
    <location>
        <begin position="122"/>
        <end position="204"/>
    </location>
</feature>
<comment type="similarity">
    <text evidence="2 7">Belongs to the PhoU family.</text>
</comment>
<keyword evidence="10" id="KW-1185">Reference proteome</keyword>
<protein>
    <recommendedName>
        <fullName evidence="7">Phosphate-specific transport system accessory protein PhoU</fullName>
    </recommendedName>
</protein>
<keyword evidence="4 7" id="KW-0813">Transport</keyword>